<evidence type="ECO:0000256" key="3">
    <source>
        <dbReference type="ARBA" id="ARBA00023237"/>
    </source>
</evidence>
<dbReference type="PANTHER" id="PTHR34597">
    <property type="entry name" value="SLR1661 PROTEIN"/>
    <property type="match status" value="1"/>
</dbReference>
<dbReference type="Gene3D" id="3.10.20.310">
    <property type="entry name" value="membrane protein fhac"/>
    <property type="match status" value="1"/>
</dbReference>
<dbReference type="Proteomes" id="UP000182412">
    <property type="component" value="Unassembled WGS sequence"/>
</dbReference>
<organism evidence="7 8">
    <name type="scientific">Selenomonas ruminantium</name>
    <dbReference type="NCBI Taxonomy" id="971"/>
    <lineage>
        <taxon>Bacteria</taxon>
        <taxon>Bacillati</taxon>
        <taxon>Bacillota</taxon>
        <taxon>Negativicutes</taxon>
        <taxon>Selenomonadales</taxon>
        <taxon>Selenomonadaceae</taxon>
        <taxon>Selenomonas</taxon>
    </lineage>
</organism>
<dbReference type="GO" id="GO:0008320">
    <property type="term" value="F:protein transmembrane transporter activity"/>
    <property type="evidence" value="ECO:0007669"/>
    <property type="project" value="TreeGrafter"/>
</dbReference>
<dbReference type="GO" id="GO:0098046">
    <property type="term" value="C:type V protein secretion system complex"/>
    <property type="evidence" value="ECO:0007669"/>
    <property type="project" value="TreeGrafter"/>
</dbReference>
<protein>
    <submittedName>
        <fullName evidence="7">Hemolysin activation/secretion protein</fullName>
    </submittedName>
</protein>
<evidence type="ECO:0000313" key="7">
    <source>
        <dbReference type="EMBL" id="SDP31350.1"/>
    </source>
</evidence>
<gene>
    <name evidence="7" type="ORF">SAMN05216366_11340</name>
</gene>
<reference evidence="7 8" key="1">
    <citation type="submission" date="2016-10" db="EMBL/GenBank/DDBJ databases">
        <authorList>
            <person name="de Groot N.N."/>
        </authorList>
    </citation>
    <scope>NUCLEOTIDE SEQUENCE [LARGE SCALE GENOMIC DNA]</scope>
    <source>
        <strain evidence="7 8">S137</strain>
    </source>
</reference>
<dbReference type="Pfam" id="PF08479">
    <property type="entry name" value="POTRA_2"/>
    <property type="match status" value="1"/>
</dbReference>
<dbReference type="InterPro" id="IPR005565">
    <property type="entry name" value="Hemolysn_activator_HlyB_C"/>
</dbReference>
<dbReference type="Pfam" id="PF03865">
    <property type="entry name" value="ShlB"/>
    <property type="match status" value="1"/>
</dbReference>
<feature type="domain" description="Polypeptide-transport-associated ShlB-type" evidence="6">
    <location>
        <begin position="116"/>
        <end position="185"/>
    </location>
</feature>
<dbReference type="GO" id="GO:0046819">
    <property type="term" value="P:protein secretion by the type V secretion system"/>
    <property type="evidence" value="ECO:0007669"/>
    <property type="project" value="TreeGrafter"/>
</dbReference>
<dbReference type="PANTHER" id="PTHR34597:SF1">
    <property type="entry name" value="HEME_HEMOPEXIN TRANSPORTER PROTEIN HUXB"/>
    <property type="match status" value="1"/>
</dbReference>
<dbReference type="Gene3D" id="2.40.160.50">
    <property type="entry name" value="membrane protein fhac: a member of the omp85/tpsb transporter family"/>
    <property type="match status" value="1"/>
</dbReference>
<feature type="domain" description="Haemolysin activator HlyB C-terminal" evidence="5">
    <location>
        <begin position="252"/>
        <end position="561"/>
    </location>
</feature>
<dbReference type="InterPro" id="IPR051544">
    <property type="entry name" value="TPS_OM_transporter"/>
</dbReference>
<dbReference type="InterPro" id="IPR013686">
    <property type="entry name" value="Polypept-transport_assoc_ShlB"/>
</dbReference>
<feature type="region of interest" description="Disordered" evidence="4">
    <location>
        <begin position="62"/>
        <end position="100"/>
    </location>
</feature>
<keyword evidence="1" id="KW-1134">Transmembrane beta strand</keyword>
<sequence>MRSGIAESEYLARLLVSENAGSLFFWEVIAEKSVDYLKKSFKLFVLTGALIAGSGSLAEGAVAVPPPDMPDAGSLAGAQRDKEFSQQSQKDKGKAEIAMPESKRPPLHMPAEVKIQVNGFKLSGQDIYRDSTLQALLTPYKGKMVTFQELQEGADKITAYFRKHGYLLARCYIPVQKISGGIVEYVVQIGRLDEVTVDNRTKIHDQSVHREIRFLKPGEHLTRKKLERAVWLLSDLAGADAKATLLPGRKTGTTSVKIELSNYKGKCGLITADNYGNRYTGYNEYGLAYDFLNPAHEGDQLDFNGNVTGAKLYNYGLQYRLPMGRDGLRLILGYNMLSYNLGDVYEHINAYGISRRGTMGWEYALRRSQFHNLYTGIYYEQNALTDEMRAFDSCVRKHSKGAVLSLFGDDMDGRSAFSWRADYKWGTLGFDNAEGRRQGQRSQTAGTFHKLNLNLLERQYLAHRLELWLSARGQLASSNLDSSEHFSLGGASGVRAYPTSEASGDMGYLVRAELRYSLTPPGRKDKWQLAGSFDHGGVQINKQKQGLGENHRYLQGCGLGLLYTRRNECFLRADYGWAIGAEQPKSDNSHARGRFWLRGGIYF</sequence>
<proteinExistence type="predicted"/>
<accession>A0A1H0RPL2</accession>
<evidence type="ECO:0000313" key="8">
    <source>
        <dbReference type="Proteomes" id="UP000182412"/>
    </source>
</evidence>
<evidence type="ECO:0000259" key="6">
    <source>
        <dbReference type="Pfam" id="PF08479"/>
    </source>
</evidence>
<evidence type="ECO:0000256" key="4">
    <source>
        <dbReference type="SAM" id="MobiDB-lite"/>
    </source>
</evidence>
<dbReference type="EMBL" id="FNJQ01000013">
    <property type="protein sequence ID" value="SDP31350.1"/>
    <property type="molecule type" value="Genomic_DNA"/>
</dbReference>
<evidence type="ECO:0000256" key="2">
    <source>
        <dbReference type="ARBA" id="ARBA00022692"/>
    </source>
</evidence>
<keyword evidence="1" id="KW-0472">Membrane</keyword>
<evidence type="ECO:0000259" key="5">
    <source>
        <dbReference type="Pfam" id="PF03865"/>
    </source>
</evidence>
<evidence type="ECO:0000256" key="1">
    <source>
        <dbReference type="ARBA" id="ARBA00022452"/>
    </source>
</evidence>
<keyword evidence="3" id="KW-0998">Cell outer membrane</keyword>
<keyword evidence="2" id="KW-0812">Transmembrane</keyword>
<name>A0A1H0RPL2_SELRU</name>
<dbReference type="AlphaFoldDB" id="A0A1H0RPL2"/>
<feature type="compositionally biased region" description="Basic and acidic residues" evidence="4">
    <location>
        <begin position="79"/>
        <end position="95"/>
    </location>
</feature>